<accession>A0A834LH78</accession>
<keyword evidence="7" id="KW-1185">Reference proteome</keyword>
<dbReference type="EMBL" id="WJXA01000008">
    <property type="protein sequence ID" value="KAF7136553.1"/>
    <property type="molecule type" value="Genomic_DNA"/>
</dbReference>
<dbReference type="PROSITE" id="PS50072">
    <property type="entry name" value="CSA_PPIASE_2"/>
    <property type="match status" value="1"/>
</dbReference>
<evidence type="ECO:0000256" key="3">
    <source>
        <dbReference type="ARBA" id="ARBA00023110"/>
    </source>
</evidence>
<dbReference type="EC" id="5.2.1.8" evidence="1"/>
<organism evidence="6 7">
    <name type="scientific">Rhododendron simsii</name>
    <name type="common">Sims's rhododendron</name>
    <dbReference type="NCBI Taxonomy" id="118357"/>
    <lineage>
        <taxon>Eukaryota</taxon>
        <taxon>Viridiplantae</taxon>
        <taxon>Streptophyta</taxon>
        <taxon>Embryophyta</taxon>
        <taxon>Tracheophyta</taxon>
        <taxon>Spermatophyta</taxon>
        <taxon>Magnoliopsida</taxon>
        <taxon>eudicotyledons</taxon>
        <taxon>Gunneridae</taxon>
        <taxon>Pentapetalae</taxon>
        <taxon>asterids</taxon>
        <taxon>Ericales</taxon>
        <taxon>Ericaceae</taxon>
        <taxon>Ericoideae</taxon>
        <taxon>Rhodoreae</taxon>
        <taxon>Rhododendron</taxon>
    </lineage>
</organism>
<dbReference type="OrthoDB" id="1735926at2759"/>
<dbReference type="GO" id="GO:0003755">
    <property type="term" value="F:peptidyl-prolyl cis-trans isomerase activity"/>
    <property type="evidence" value="ECO:0007669"/>
    <property type="project" value="UniProtKB-KW"/>
</dbReference>
<evidence type="ECO:0000313" key="7">
    <source>
        <dbReference type="Proteomes" id="UP000626092"/>
    </source>
</evidence>
<reference evidence="6" key="1">
    <citation type="submission" date="2019-11" db="EMBL/GenBank/DDBJ databases">
        <authorList>
            <person name="Liu Y."/>
            <person name="Hou J."/>
            <person name="Li T.-Q."/>
            <person name="Guan C.-H."/>
            <person name="Wu X."/>
            <person name="Wu H.-Z."/>
            <person name="Ling F."/>
            <person name="Zhang R."/>
            <person name="Shi X.-G."/>
            <person name="Ren J.-P."/>
            <person name="Chen E.-F."/>
            <person name="Sun J.-M."/>
        </authorList>
    </citation>
    <scope>NUCLEOTIDE SEQUENCE</scope>
    <source>
        <strain evidence="6">Adult_tree_wgs_1</strain>
        <tissue evidence="6">Leaves</tissue>
    </source>
</reference>
<keyword evidence="3" id="KW-0697">Rotamase</keyword>
<evidence type="ECO:0000256" key="1">
    <source>
        <dbReference type="ARBA" id="ARBA00013194"/>
    </source>
</evidence>
<dbReference type="PANTHER" id="PTHR43246">
    <property type="entry name" value="PEPTIDYL-PROLYL CIS-TRANS ISOMERASE CYP38, CHLOROPLASTIC"/>
    <property type="match status" value="1"/>
</dbReference>
<name>A0A834LH78_RHOSS</name>
<dbReference type="Gene3D" id="2.40.100.10">
    <property type="entry name" value="Cyclophilin-like"/>
    <property type="match status" value="1"/>
</dbReference>
<comment type="caution">
    <text evidence="6">The sequence shown here is derived from an EMBL/GenBank/DDBJ whole genome shotgun (WGS) entry which is preliminary data.</text>
</comment>
<keyword evidence="4" id="KW-0413">Isomerase</keyword>
<dbReference type="SUPFAM" id="SSF50891">
    <property type="entry name" value="Cyclophilin-like"/>
    <property type="match status" value="1"/>
</dbReference>
<evidence type="ECO:0000256" key="4">
    <source>
        <dbReference type="ARBA" id="ARBA00023235"/>
    </source>
</evidence>
<sequence>MLGDRSYRTLFTSLRLVSKQARGGYARVTTSGDVICDERDNTVMEHMARSHPNDYPPGINSPAGFLLLSDVPRGPRGVLGPYVQNGAGGPIGRTRVPEKCSTKLVIKKTATKLDRNYVICERDRLFPLKECAISIALAVGLITGAPTLGWPSYANAATQALPDLSVLISGPPIKDPGALLRNALPVDNKAIREVQKPLEDITDSLKIAGVKALDSVERNVRQASRAFKQGKSLIVSGLAESKKDHGIELLGKLEAGMEELQQIVEDRKRDAVASKQKELLNYVGGVEEDMVDGFPYEVPEEYQNMPLLKGRATVDMKVKVKDNPNLDECVFRIVLDGYNAPVTAGNFVDLVERHFYDGMEIQRADGFVVQTGDPEGPAEGFIDPSTGKTRTIPLEIMAMGEKAPFYGATLEELGLYKAQTKLPFNAFGTMAMARDEFDDNSASSQVFWLLKESELTPSNANILDGRYSVFGYVTENEDFLADVKVGDVIESIQVVSGLDNLANPSYKIAG</sequence>
<dbReference type="InterPro" id="IPR044665">
    <property type="entry name" value="E_coli_cyclophilin_A-like"/>
</dbReference>
<dbReference type="Pfam" id="PF00160">
    <property type="entry name" value="Pro_isomerase"/>
    <property type="match status" value="1"/>
</dbReference>
<dbReference type="Proteomes" id="UP000626092">
    <property type="component" value="Unassembled WGS sequence"/>
</dbReference>
<protein>
    <recommendedName>
        <fullName evidence="1">peptidylprolyl isomerase</fullName>
        <ecNumber evidence="1">5.2.1.8</ecNumber>
    </recommendedName>
</protein>
<feature type="domain" description="PPIase cyclophilin-type" evidence="5">
    <location>
        <begin position="333"/>
        <end position="510"/>
    </location>
</feature>
<dbReference type="InterPro" id="IPR029000">
    <property type="entry name" value="Cyclophilin-like_dom_sf"/>
</dbReference>
<dbReference type="InterPro" id="IPR002130">
    <property type="entry name" value="Cyclophilin-type_PPIase_dom"/>
</dbReference>
<evidence type="ECO:0000256" key="2">
    <source>
        <dbReference type="ARBA" id="ARBA00023078"/>
    </source>
</evidence>
<dbReference type="SUPFAM" id="SSF101112">
    <property type="entry name" value="Oxygen-evolving enhancer protein 3"/>
    <property type="match status" value="1"/>
</dbReference>
<evidence type="ECO:0000313" key="6">
    <source>
        <dbReference type="EMBL" id="KAF7136553.1"/>
    </source>
</evidence>
<dbReference type="AlphaFoldDB" id="A0A834LH78"/>
<evidence type="ECO:0000259" key="5">
    <source>
        <dbReference type="PROSITE" id="PS50072"/>
    </source>
</evidence>
<keyword evidence="2" id="KW-0793">Thylakoid</keyword>
<dbReference type="Gene3D" id="1.20.120.290">
    <property type="entry name" value="Oxygen-evolving enhancer protein 3 (PsbQ), four-helix up-down bundle"/>
    <property type="match status" value="1"/>
</dbReference>
<dbReference type="Pfam" id="PF21329">
    <property type="entry name" value="CYP38_PsbQ-like"/>
    <property type="match status" value="1"/>
</dbReference>
<dbReference type="CDD" id="cd01924">
    <property type="entry name" value="cyclophilin_TLP40_like"/>
    <property type="match status" value="1"/>
</dbReference>
<gene>
    <name evidence="6" type="ORF">RHSIM_Rhsim08G0055400</name>
</gene>
<dbReference type="InterPro" id="IPR023222">
    <property type="entry name" value="PsbQ-like_dom_sf"/>
</dbReference>
<proteinExistence type="predicted"/>
<dbReference type="InterPro" id="IPR048563">
    <property type="entry name" value="CYP38_PsbQ-like"/>
</dbReference>